<feature type="region of interest" description="Disordered" evidence="1">
    <location>
        <begin position="35"/>
        <end position="110"/>
    </location>
</feature>
<proteinExistence type="predicted"/>
<protein>
    <submittedName>
        <fullName evidence="2">Uncharacterized protein</fullName>
    </submittedName>
</protein>
<evidence type="ECO:0000313" key="2">
    <source>
        <dbReference type="EMBL" id="GAA0173037.1"/>
    </source>
</evidence>
<gene>
    <name evidence="2" type="ORF">LIER_41447</name>
</gene>
<feature type="compositionally biased region" description="Basic and acidic residues" evidence="1">
    <location>
        <begin position="89"/>
        <end position="98"/>
    </location>
</feature>
<accession>A0AAV3RFA6</accession>
<comment type="caution">
    <text evidence="2">The sequence shown here is derived from an EMBL/GenBank/DDBJ whole genome shotgun (WGS) entry which is preliminary data.</text>
</comment>
<organism evidence="2 3">
    <name type="scientific">Lithospermum erythrorhizon</name>
    <name type="common">Purple gromwell</name>
    <name type="synonym">Lithospermum officinale var. erythrorhizon</name>
    <dbReference type="NCBI Taxonomy" id="34254"/>
    <lineage>
        <taxon>Eukaryota</taxon>
        <taxon>Viridiplantae</taxon>
        <taxon>Streptophyta</taxon>
        <taxon>Embryophyta</taxon>
        <taxon>Tracheophyta</taxon>
        <taxon>Spermatophyta</taxon>
        <taxon>Magnoliopsida</taxon>
        <taxon>eudicotyledons</taxon>
        <taxon>Gunneridae</taxon>
        <taxon>Pentapetalae</taxon>
        <taxon>asterids</taxon>
        <taxon>lamiids</taxon>
        <taxon>Boraginales</taxon>
        <taxon>Boraginaceae</taxon>
        <taxon>Boraginoideae</taxon>
        <taxon>Lithospermeae</taxon>
        <taxon>Lithospermum</taxon>
    </lineage>
</organism>
<name>A0AAV3RFA6_LITER</name>
<keyword evidence="3" id="KW-1185">Reference proteome</keyword>
<reference evidence="2 3" key="1">
    <citation type="submission" date="2024-01" db="EMBL/GenBank/DDBJ databases">
        <title>The complete chloroplast genome sequence of Lithospermum erythrorhizon: insights into the phylogenetic relationship among Boraginaceae species and the maternal lineages of purple gromwells.</title>
        <authorList>
            <person name="Okada T."/>
            <person name="Watanabe K."/>
        </authorList>
    </citation>
    <scope>NUCLEOTIDE SEQUENCE [LARGE SCALE GENOMIC DNA]</scope>
</reference>
<sequence>MTKLGLRRMLLQEEVSPIVKEKVIDSSVAEKSKVADVSNPSVKPSVEDTTSLEVPSTKGLGVNVNPSVGDKLNGLKDSTPSRGDVLRPSADDSVKDTVAEGPPPGAITISPKLMEGTHVVDIHLAPVDTGGALGSNTDGIA</sequence>
<dbReference type="AlphaFoldDB" id="A0AAV3RFA6"/>
<evidence type="ECO:0000313" key="3">
    <source>
        <dbReference type="Proteomes" id="UP001454036"/>
    </source>
</evidence>
<dbReference type="Proteomes" id="UP001454036">
    <property type="component" value="Unassembled WGS sequence"/>
</dbReference>
<feature type="compositionally biased region" description="Polar residues" evidence="1">
    <location>
        <begin position="38"/>
        <end position="54"/>
    </location>
</feature>
<evidence type="ECO:0000256" key="1">
    <source>
        <dbReference type="SAM" id="MobiDB-lite"/>
    </source>
</evidence>
<dbReference type="EMBL" id="BAABME010025957">
    <property type="protein sequence ID" value="GAA0173037.1"/>
    <property type="molecule type" value="Genomic_DNA"/>
</dbReference>